<feature type="domain" description="Transposase IS701-like DDE" evidence="1">
    <location>
        <begin position="30"/>
        <end position="229"/>
    </location>
</feature>
<reference evidence="3" key="1">
    <citation type="submission" date="2018-11" db="EMBL/GenBank/DDBJ databases">
        <title>Genome sequencing of a novel mesophilic and cellulolytic organism within the genus Hungateiclostridium.</title>
        <authorList>
            <person name="Rettenmaier R."/>
            <person name="Liebl W."/>
            <person name="Zverlov V."/>
        </authorList>
    </citation>
    <scope>NUCLEOTIDE SEQUENCE [LARGE SCALE GENOMIC DNA]</scope>
    <source>
        <strain evidence="3">N2K1</strain>
    </source>
</reference>
<gene>
    <name evidence="2" type="ORF">EFD62_17370</name>
</gene>
<dbReference type="Gene3D" id="3.90.350.10">
    <property type="entry name" value="Transposase Inhibitor Protein From Tn5, Chain A, domain 1"/>
    <property type="match status" value="1"/>
</dbReference>
<proteinExistence type="predicted"/>
<organism evidence="2 3">
    <name type="scientific">Acetivibrio mesophilus</name>
    <dbReference type="NCBI Taxonomy" id="2487273"/>
    <lineage>
        <taxon>Bacteria</taxon>
        <taxon>Bacillati</taxon>
        <taxon>Bacillota</taxon>
        <taxon>Clostridia</taxon>
        <taxon>Eubacteriales</taxon>
        <taxon>Oscillospiraceae</taxon>
        <taxon>Acetivibrio</taxon>
    </lineage>
</organism>
<sequence length="413" mass="47661">MPDIIIEQSQEVINYINMLKLPVSGALKNHMVHMISGIITTEGNKNISNVYSRLTCNRNRSSGSRFLGEYKWSNEYVDYKRINHSLKTVRENVPEGTVGFFIVDDTLSKKDNSTKKIEGLDYHHSHSDGKTMWSHCVVTSHYKISEYSLPLNFKLYLRKQFFGQKAKKLFKNKQELAMQLIDEFTPVTETTYLLVDAWYTSGKLMLHALKRGYHTIGRIKSNRVIYPGGIKTNIKEFATHIRSNETCIIRSNETCIVTAGDDNYYVYRYEGKINDLENTVILICWSKKDLSDTPAFIVSTDVSLTASTIVGYYQNRWDIEVSYRYHKNSLGFDEYQVESLTSIKRFWSMVFMTYTFLELFRVSKKRTLKLETIGDTIGYFRKQYMVCIAKFAYSCAEKGVSLDDVVAKLGVAA</sequence>
<dbReference type="PANTHER" id="PTHR33627">
    <property type="entry name" value="TRANSPOSASE"/>
    <property type="match status" value="1"/>
</dbReference>
<dbReference type="Pfam" id="PF13546">
    <property type="entry name" value="DDE_5"/>
    <property type="match status" value="1"/>
</dbReference>
<dbReference type="SUPFAM" id="SSF53098">
    <property type="entry name" value="Ribonuclease H-like"/>
    <property type="match status" value="1"/>
</dbReference>
<dbReference type="InterPro" id="IPR012337">
    <property type="entry name" value="RNaseH-like_sf"/>
</dbReference>
<evidence type="ECO:0000259" key="1">
    <source>
        <dbReference type="Pfam" id="PF13546"/>
    </source>
</evidence>
<dbReference type="AlphaFoldDB" id="A0A4Q0HZZ1"/>
<dbReference type="OrthoDB" id="2519014at2"/>
<accession>A0A4Q0HZZ1</accession>
<keyword evidence="3" id="KW-1185">Reference proteome</keyword>
<dbReference type="PANTHER" id="PTHR33627:SF1">
    <property type="entry name" value="TRANSPOSASE"/>
    <property type="match status" value="1"/>
</dbReference>
<dbReference type="InterPro" id="IPR038721">
    <property type="entry name" value="IS701-like_DDE_dom"/>
</dbReference>
<evidence type="ECO:0000313" key="3">
    <source>
        <dbReference type="Proteomes" id="UP000289166"/>
    </source>
</evidence>
<evidence type="ECO:0000313" key="2">
    <source>
        <dbReference type="EMBL" id="RXE57506.1"/>
    </source>
</evidence>
<name>A0A4Q0HZZ1_9FIRM</name>
<dbReference type="Proteomes" id="UP000289166">
    <property type="component" value="Unassembled WGS sequence"/>
</dbReference>
<protein>
    <submittedName>
        <fullName evidence="2">IS701 family transposase</fullName>
    </submittedName>
</protein>
<comment type="caution">
    <text evidence="2">The sequence shown here is derived from an EMBL/GenBank/DDBJ whole genome shotgun (WGS) entry which is preliminary data.</text>
</comment>
<dbReference type="InterPro" id="IPR039365">
    <property type="entry name" value="IS701-like"/>
</dbReference>
<dbReference type="NCBIfam" id="NF033540">
    <property type="entry name" value="transpos_IS701"/>
    <property type="match status" value="1"/>
</dbReference>
<dbReference type="EMBL" id="RLII01000082">
    <property type="protein sequence ID" value="RXE57506.1"/>
    <property type="molecule type" value="Genomic_DNA"/>
</dbReference>
<dbReference type="RefSeq" id="WP_128706595.1">
    <property type="nucleotide sequence ID" value="NZ_RLII01000082.1"/>
</dbReference>